<dbReference type="InterPro" id="IPR011809">
    <property type="entry name" value="His_9_proposed"/>
</dbReference>
<comment type="caution">
    <text evidence="15">The sequence shown here is derived from an EMBL/GenBank/DDBJ whole genome shotgun (WGS) entry which is preliminary data.</text>
</comment>
<dbReference type="AlphaFoldDB" id="A0A4Q7J790"/>
<reference evidence="15 16" key="1">
    <citation type="submission" date="2019-02" db="EMBL/GenBank/DDBJ databases">
        <title>Draft genome sequence of Amycolatopsis sp. 8-3EHSu isolated from roots of Suaeda maritima.</title>
        <authorList>
            <person name="Duangmal K."/>
            <person name="Chantavorakit T."/>
        </authorList>
    </citation>
    <scope>NUCLEOTIDE SEQUENCE [LARGE SCALE GENOMIC DNA]</scope>
    <source>
        <strain evidence="15 16">8-3EHSu</strain>
    </source>
</reference>
<dbReference type="InterPro" id="IPR000760">
    <property type="entry name" value="Inositol_monophosphatase-like"/>
</dbReference>
<evidence type="ECO:0000256" key="13">
    <source>
        <dbReference type="NCBIfam" id="TIGR02067"/>
    </source>
</evidence>
<evidence type="ECO:0000256" key="2">
    <source>
        <dbReference type="ARBA" id="ARBA00001946"/>
    </source>
</evidence>
<dbReference type="PRINTS" id="PR00377">
    <property type="entry name" value="IMPHPHTASES"/>
</dbReference>
<evidence type="ECO:0000256" key="9">
    <source>
        <dbReference type="ARBA" id="ARBA00022842"/>
    </source>
</evidence>
<dbReference type="RefSeq" id="WP_130476474.1">
    <property type="nucleotide sequence ID" value="NZ_SFCC01000008.1"/>
</dbReference>
<comment type="catalytic activity">
    <reaction evidence="11">
        <text>L-histidinol phosphate + H2O = L-histidinol + phosphate</text>
        <dbReference type="Rhea" id="RHEA:14465"/>
        <dbReference type="ChEBI" id="CHEBI:15377"/>
        <dbReference type="ChEBI" id="CHEBI:43474"/>
        <dbReference type="ChEBI" id="CHEBI:57699"/>
        <dbReference type="ChEBI" id="CHEBI:57980"/>
        <dbReference type="EC" id="3.1.3.15"/>
    </reaction>
</comment>
<evidence type="ECO:0000256" key="12">
    <source>
        <dbReference type="ARBA" id="ARBA00053547"/>
    </source>
</evidence>
<evidence type="ECO:0000313" key="16">
    <source>
        <dbReference type="Proteomes" id="UP000292003"/>
    </source>
</evidence>
<feature type="binding site" evidence="14">
    <location>
        <position position="215"/>
    </location>
    <ligand>
        <name>Mg(2+)</name>
        <dbReference type="ChEBI" id="CHEBI:18420"/>
        <label>1</label>
        <note>catalytic</note>
    </ligand>
</feature>
<dbReference type="OrthoDB" id="9772456at2"/>
<comment type="cofactor">
    <cofactor evidence="2 14">
        <name>Mg(2+)</name>
        <dbReference type="ChEBI" id="CHEBI:18420"/>
    </cofactor>
</comment>
<dbReference type="PANTHER" id="PTHR20854:SF4">
    <property type="entry name" value="INOSITOL-1-MONOPHOSPHATASE-RELATED"/>
    <property type="match status" value="1"/>
</dbReference>
<dbReference type="InterPro" id="IPR020550">
    <property type="entry name" value="Inositol_monophosphatase_CS"/>
</dbReference>
<evidence type="ECO:0000256" key="7">
    <source>
        <dbReference type="ARBA" id="ARBA00022723"/>
    </source>
</evidence>
<gene>
    <name evidence="15" type="primary">hisN</name>
    <name evidence="15" type="ORF">EWH70_17430</name>
</gene>
<comment type="catalytic activity">
    <reaction evidence="1">
        <text>a myo-inositol phosphate + H2O = myo-inositol + phosphate</text>
        <dbReference type="Rhea" id="RHEA:24056"/>
        <dbReference type="ChEBI" id="CHEBI:15377"/>
        <dbReference type="ChEBI" id="CHEBI:17268"/>
        <dbReference type="ChEBI" id="CHEBI:43474"/>
        <dbReference type="ChEBI" id="CHEBI:84139"/>
        <dbReference type="EC" id="3.1.3.25"/>
    </reaction>
</comment>
<evidence type="ECO:0000256" key="6">
    <source>
        <dbReference type="ARBA" id="ARBA00022605"/>
    </source>
</evidence>
<dbReference type="GO" id="GO:0046872">
    <property type="term" value="F:metal ion binding"/>
    <property type="evidence" value="ECO:0007669"/>
    <property type="project" value="UniProtKB-KW"/>
</dbReference>
<dbReference type="GO" id="GO:0008934">
    <property type="term" value="F:inositol monophosphate 1-phosphatase activity"/>
    <property type="evidence" value="ECO:0007669"/>
    <property type="project" value="TreeGrafter"/>
</dbReference>
<dbReference type="Gene3D" id="3.40.190.80">
    <property type="match status" value="1"/>
</dbReference>
<dbReference type="InterPro" id="IPR020583">
    <property type="entry name" value="Inositol_monoP_metal-BS"/>
</dbReference>
<dbReference type="Pfam" id="PF00459">
    <property type="entry name" value="Inositol_P"/>
    <property type="match status" value="1"/>
</dbReference>
<keyword evidence="8 15" id="KW-0378">Hydrolase</keyword>
<feature type="binding site" evidence="14">
    <location>
        <position position="89"/>
    </location>
    <ligand>
        <name>Mg(2+)</name>
        <dbReference type="ChEBI" id="CHEBI:18420"/>
        <label>1</label>
        <note>catalytic</note>
    </ligand>
</feature>
<dbReference type="UniPathway" id="UPA00031">
    <property type="reaction ID" value="UER00013"/>
</dbReference>
<comment type="pathway">
    <text evidence="3">Amino-acid biosynthesis; L-histidine biosynthesis; L-histidine from 5-phospho-alpha-D-ribose 1-diphosphate: step 8/9.</text>
</comment>
<evidence type="ECO:0000256" key="14">
    <source>
        <dbReference type="PIRSR" id="PIRSR600760-2"/>
    </source>
</evidence>
<keyword evidence="6" id="KW-0028">Amino-acid biosynthesis</keyword>
<dbReference type="SUPFAM" id="SSF56655">
    <property type="entry name" value="Carbohydrate phosphatase"/>
    <property type="match status" value="1"/>
</dbReference>
<feature type="binding site" evidence="14">
    <location>
        <position position="71"/>
    </location>
    <ligand>
        <name>Mg(2+)</name>
        <dbReference type="ChEBI" id="CHEBI:18420"/>
        <label>1</label>
        <note>catalytic</note>
    </ligand>
</feature>
<dbReference type="Proteomes" id="UP000292003">
    <property type="component" value="Unassembled WGS sequence"/>
</dbReference>
<dbReference type="FunFam" id="3.30.540.10:FF:000003">
    <property type="entry name" value="Inositol-1-monophosphatase"/>
    <property type="match status" value="1"/>
</dbReference>
<evidence type="ECO:0000256" key="10">
    <source>
        <dbReference type="ARBA" id="ARBA00023102"/>
    </source>
</evidence>
<dbReference type="GO" id="GO:0000105">
    <property type="term" value="P:L-histidine biosynthetic process"/>
    <property type="evidence" value="ECO:0007669"/>
    <property type="project" value="UniProtKB-UniRule"/>
</dbReference>
<dbReference type="EC" id="3.1.3.15" evidence="13"/>
<dbReference type="GO" id="GO:0046854">
    <property type="term" value="P:phosphatidylinositol phosphate biosynthetic process"/>
    <property type="evidence" value="ECO:0007669"/>
    <property type="project" value="InterPro"/>
</dbReference>
<organism evidence="15 16">
    <name type="scientific">Amycolatopsis suaedae</name>
    <dbReference type="NCBI Taxonomy" id="2510978"/>
    <lineage>
        <taxon>Bacteria</taxon>
        <taxon>Bacillati</taxon>
        <taxon>Actinomycetota</taxon>
        <taxon>Actinomycetes</taxon>
        <taxon>Pseudonocardiales</taxon>
        <taxon>Pseudonocardiaceae</taxon>
        <taxon>Amycolatopsis</taxon>
    </lineage>
</organism>
<evidence type="ECO:0000256" key="8">
    <source>
        <dbReference type="ARBA" id="ARBA00022801"/>
    </source>
</evidence>
<evidence type="ECO:0000256" key="3">
    <source>
        <dbReference type="ARBA" id="ARBA00004970"/>
    </source>
</evidence>
<evidence type="ECO:0000256" key="4">
    <source>
        <dbReference type="ARBA" id="ARBA00009759"/>
    </source>
</evidence>
<dbReference type="PANTHER" id="PTHR20854">
    <property type="entry name" value="INOSITOL MONOPHOSPHATASE"/>
    <property type="match status" value="1"/>
</dbReference>
<dbReference type="NCBIfam" id="TIGR02067">
    <property type="entry name" value="his_9_HisN"/>
    <property type="match status" value="1"/>
</dbReference>
<evidence type="ECO:0000256" key="5">
    <source>
        <dbReference type="ARBA" id="ARBA00021697"/>
    </source>
</evidence>
<dbReference type="PROSITE" id="PS00629">
    <property type="entry name" value="IMP_1"/>
    <property type="match status" value="1"/>
</dbReference>
<dbReference type="PROSITE" id="PS00630">
    <property type="entry name" value="IMP_2"/>
    <property type="match status" value="1"/>
</dbReference>
<keyword evidence="16" id="KW-1185">Reference proteome</keyword>
<protein>
    <recommendedName>
        <fullName evidence="5 13">Histidinol-phosphatase</fullName>
        <ecNumber evidence="13">3.1.3.15</ecNumber>
    </recommendedName>
</protein>
<evidence type="ECO:0000313" key="15">
    <source>
        <dbReference type="EMBL" id="RZQ62736.1"/>
    </source>
</evidence>
<keyword evidence="9 14" id="KW-0460">Magnesium</keyword>
<dbReference type="Gene3D" id="3.30.540.10">
    <property type="entry name" value="Fructose-1,6-Bisphosphatase, subunit A, domain 1"/>
    <property type="match status" value="1"/>
</dbReference>
<sequence>MIVTGYAQDLELATQLADTADAITTDRFRALDLAVSRKPDRTPVTDADTAVEDALRAVLADRRPGDRIAGEERGGTTGDGRTWVIDPIDGTKNFLRGVPAWATLIALVDGGVPVVGMVSAPLLGRRWWAATGSGAWCRDTAGTRRISVSAVGDLADAYLSTTHLGSWTEHHSREAYLALTDACWENRAFGDFWSHCLVAEGAIDIAAEAIVNPWDVAAVQVLVTEAGGRFGDLNGGDRFDGGSALSTNGLLHDAALDVLRH</sequence>
<dbReference type="GO" id="GO:0006020">
    <property type="term" value="P:inositol metabolic process"/>
    <property type="evidence" value="ECO:0007669"/>
    <property type="project" value="TreeGrafter"/>
</dbReference>
<evidence type="ECO:0000256" key="1">
    <source>
        <dbReference type="ARBA" id="ARBA00001033"/>
    </source>
</evidence>
<dbReference type="GO" id="GO:0004401">
    <property type="term" value="F:histidinol-phosphatase activity"/>
    <property type="evidence" value="ECO:0007669"/>
    <property type="project" value="UniProtKB-UniRule"/>
</dbReference>
<evidence type="ECO:0000256" key="11">
    <source>
        <dbReference type="ARBA" id="ARBA00049158"/>
    </source>
</evidence>
<comment type="function">
    <text evidence="12">Catalyzes the dephosphorylation of histidinol-phosphate to histidinol, the direct precursor of histidine.</text>
</comment>
<feature type="binding site" evidence="14">
    <location>
        <position position="86"/>
    </location>
    <ligand>
        <name>Mg(2+)</name>
        <dbReference type="ChEBI" id="CHEBI:18420"/>
        <label>1</label>
        <note>catalytic</note>
    </ligand>
</feature>
<dbReference type="GO" id="GO:0007165">
    <property type="term" value="P:signal transduction"/>
    <property type="evidence" value="ECO:0007669"/>
    <property type="project" value="TreeGrafter"/>
</dbReference>
<comment type="similarity">
    <text evidence="4">Belongs to the inositol monophosphatase superfamily.</text>
</comment>
<dbReference type="EMBL" id="SFCC01000008">
    <property type="protein sequence ID" value="RZQ62736.1"/>
    <property type="molecule type" value="Genomic_DNA"/>
</dbReference>
<name>A0A4Q7J790_9PSEU</name>
<proteinExistence type="inferred from homology"/>
<accession>A0A4Q7J790</accession>
<keyword evidence="7 14" id="KW-0479">Metal-binding</keyword>
<keyword evidence="10" id="KW-0368">Histidine biosynthesis</keyword>
<feature type="binding site" evidence="14">
    <location>
        <position position="88"/>
    </location>
    <ligand>
        <name>Mg(2+)</name>
        <dbReference type="ChEBI" id="CHEBI:18420"/>
        <label>1</label>
        <note>catalytic</note>
    </ligand>
</feature>